<dbReference type="CDD" id="cd16922">
    <property type="entry name" value="HATPase_EvgS-ArcB-TorS-like"/>
    <property type="match status" value="1"/>
</dbReference>
<dbReference type="CDD" id="cd06225">
    <property type="entry name" value="HAMP"/>
    <property type="match status" value="1"/>
</dbReference>
<evidence type="ECO:0000256" key="13">
    <source>
        <dbReference type="ARBA" id="ARBA00023136"/>
    </source>
</evidence>
<evidence type="ECO:0000313" key="18">
    <source>
        <dbReference type="Proteomes" id="UP000676601"/>
    </source>
</evidence>
<dbReference type="PROSITE" id="PS50109">
    <property type="entry name" value="HIS_KIN"/>
    <property type="match status" value="1"/>
</dbReference>
<keyword evidence="6" id="KW-0808">Transferase</keyword>
<evidence type="ECO:0000256" key="12">
    <source>
        <dbReference type="ARBA" id="ARBA00023012"/>
    </source>
</evidence>
<dbReference type="InterPro" id="IPR003661">
    <property type="entry name" value="HisK_dim/P_dom"/>
</dbReference>
<keyword evidence="9 17" id="KW-0418">Kinase</keyword>
<dbReference type="Gene3D" id="3.30.565.10">
    <property type="entry name" value="Histidine kinase-like ATPase, C-terminal domain"/>
    <property type="match status" value="1"/>
</dbReference>
<evidence type="ECO:0000259" key="15">
    <source>
        <dbReference type="PROSITE" id="PS50109"/>
    </source>
</evidence>
<feature type="transmembrane region" description="Helical" evidence="14">
    <location>
        <begin position="148"/>
        <end position="170"/>
    </location>
</feature>
<dbReference type="InterPro" id="IPR036097">
    <property type="entry name" value="HisK_dim/P_sf"/>
</dbReference>
<evidence type="ECO:0000259" key="16">
    <source>
        <dbReference type="PROSITE" id="PS50885"/>
    </source>
</evidence>
<evidence type="ECO:0000256" key="9">
    <source>
        <dbReference type="ARBA" id="ARBA00022777"/>
    </source>
</evidence>
<accession>A0ABQ4L846</accession>
<comment type="catalytic activity">
    <reaction evidence="1">
        <text>ATP + protein L-histidine = ADP + protein N-phospho-L-histidine.</text>
        <dbReference type="EC" id="2.7.13.3"/>
    </reaction>
</comment>
<dbReference type="SUPFAM" id="SSF55874">
    <property type="entry name" value="ATPase domain of HSP90 chaperone/DNA topoisomerase II/histidine kinase"/>
    <property type="match status" value="1"/>
</dbReference>
<dbReference type="EC" id="2.7.13.3" evidence="3"/>
<keyword evidence="18" id="KW-1185">Reference proteome</keyword>
<keyword evidence="8" id="KW-0547">Nucleotide-binding</keyword>
<evidence type="ECO:0000313" key="17">
    <source>
        <dbReference type="EMBL" id="GIO52506.1"/>
    </source>
</evidence>
<evidence type="ECO:0000256" key="10">
    <source>
        <dbReference type="ARBA" id="ARBA00022840"/>
    </source>
</evidence>
<keyword evidence="13 14" id="KW-0472">Membrane</keyword>
<protein>
    <recommendedName>
        <fullName evidence="3">histidine kinase</fullName>
        <ecNumber evidence="3">2.7.13.3</ecNumber>
    </recommendedName>
</protein>
<dbReference type="Pfam" id="PF02518">
    <property type="entry name" value="HATPase_c"/>
    <property type="match status" value="1"/>
</dbReference>
<dbReference type="GO" id="GO:0016301">
    <property type="term" value="F:kinase activity"/>
    <property type="evidence" value="ECO:0007669"/>
    <property type="project" value="UniProtKB-KW"/>
</dbReference>
<dbReference type="InterPro" id="IPR050428">
    <property type="entry name" value="TCS_sensor_his_kinase"/>
</dbReference>
<dbReference type="PROSITE" id="PS50885">
    <property type="entry name" value="HAMP"/>
    <property type="match status" value="1"/>
</dbReference>
<comment type="caution">
    <text evidence="17">The sequence shown here is derived from an EMBL/GenBank/DDBJ whole genome shotgun (WGS) entry which is preliminary data.</text>
</comment>
<dbReference type="SUPFAM" id="SSF47384">
    <property type="entry name" value="Homodimeric domain of signal transducing histidine kinase"/>
    <property type="match status" value="1"/>
</dbReference>
<feature type="transmembrane region" description="Helical" evidence="14">
    <location>
        <begin position="12"/>
        <end position="33"/>
    </location>
</feature>
<name>A0ABQ4L846_9BACL</name>
<evidence type="ECO:0000256" key="1">
    <source>
        <dbReference type="ARBA" id="ARBA00000085"/>
    </source>
</evidence>
<dbReference type="Pfam" id="PF00512">
    <property type="entry name" value="HisKA"/>
    <property type="match status" value="1"/>
</dbReference>
<keyword evidence="12" id="KW-0902">Two-component regulatory system</keyword>
<organism evidence="17 18">
    <name type="scientific">Paenibacillus cineris</name>
    <dbReference type="NCBI Taxonomy" id="237530"/>
    <lineage>
        <taxon>Bacteria</taxon>
        <taxon>Bacillati</taxon>
        <taxon>Bacillota</taxon>
        <taxon>Bacilli</taxon>
        <taxon>Bacillales</taxon>
        <taxon>Paenibacillaceae</taxon>
        <taxon>Paenibacillus</taxon>
    </lineage>
</organism>
<keyword evidence="5" id="KW-0597">Phosphoprotein</keyword>
<dbReference type="Proteomes" id="UP000676601">
    <property type="component" value="Unassembled WGS sequence"/>
</dbReference>
<sequence>MTAVNVSRKLFWAMAAFIVVMSLTFMLITNAVVRGLLGELTPSSDQEQISALSRTLTEYYDRHGGSWNGVEKLAPGDLLEEVQDSGLILYDVHDRKLAIFGSVAEPMIRGLGVEYRIETNGRDVGSFRYYDPEISVISKVKLGISHGVGFLLIVSAVVFIVDALLAAYWISRRLTSPLRRLVSAIEQIKEGRHGVQVPVTTKDEYGEVASAFNRMSLQLGRAEDARRNLVADVAHELRTPLSIMRGKMDMLQQQGEAIEPEQLLPLQDELIRLTRLVDDLHQLSLAEAGKLSFEFSRTDVRALLEQTLERLLPRAQDAGIAMTLVSQAGSTMIPVDSGRITQVFLNLLTNAVRHTPHGGSIQVILSEVQDAHGRPWLEIAVKDTGTGIAPEHLPNLFDRFYRADASRSRHSGGMGLGLAIAKEFVAAHQGTIEAESSPGEGTTFRVRLPYSREEQA</sequence>
<reference evidence="17 18" key="1">
    <citation type="submission" date="2021-03" db="EMBL/GenBank/DDBJ databases">
        <title>Antimicrobial resistance genes in bacteria isolated from Japanese honey, and their potential for conferring macrolide and lincosamide resistance in the American foulbrood pathogen Paenibacillus larvae.</title>
        <authorList>
            <person name="Okamoto M."/>
            <person name="Kumagai M."/>
            <person name="Kanamori H."/>
            <person name="Takamatsu D."/>
        </authorList>
    </citation>
    <scope>NUCLEOTIDE SEQUENCE [LARGE SCALE GENOMIC DNA]</scope>
    <source>
        <strain evidence="17 18">J21TS7</strain>
    </source>
</reference>
<dbReference type="SMART" id="SM00304">
    <property type="entry name" value="HAMP"/>
    <property type="match status" value="1"/>
</dbReference>
<dbReference type="InterPro" id="IPR003594">
    <property type="entry name" value="HATPase_dom"/>
</dbReference>
<evidence type="ECO:0000256" key="4">
    <source>
        <dbReference type="ARBA" id="ARBA00022475"/>
    </source>
</evidence>
<proteinExistence type="predicted"/>
<dbReference type="InterPro" id="IPR004358">
    <property type="entry name" value="Sig_transdc_His_kin-like_C"/>
</dbReference>
<dbReference type="Pfam" id="PF00672">
    <property type="entry name" value="HAMP"/>
    <property type="match status" value="1"/>
</dbReference>
<keyword evidence="4" id="KW-1003">Cell membrane</keyword>
<dbReference type="PANTHER" id="PTHR45436:SF5">
    <property type="entry name" value="SENSOR HISTIDINE KINASE TRCS"/>
    <property type="match status" value="1"/>
</dbReference>
<dbReference type="SUPFAM" id="SSF158472">
    <property type="entry name" value="HAMP domain-like"/>
    <property type="match status" value="1"/>
</dbReference>
<dbReference type="EMBL" id="BORU01000001">
    <property type="protein sequence ID" value="GIO52506.1"/>
    <property type="molecule type" value="Genomic_DNA"/>
</dbReference>
<keyword evidence="7 14" id="KW-0812">Transmembrane</keyword>
<dbReference type="Gene3D" id="6.10.340.10">
    <property type="match status" value="1"/>
</dbReference>
<dbReference type="InterPro" id="IPR003660">
    <property type="entry name" value="HAMP_dom"/>
</dbReference>
<feature type="domain" description="HAMP" evidence="16">
    <location>
        <begin position="172"/>
        <end position="224"/>
    </location>
</feature>
<evidence type="ECO:0000256" key="11">
    <source>
        <dbReference type="ARBA" id="ARBA00022989"/>
    </source>
</evidence>
<keyword evidence="11 14" id="KW-1133">Transmembrane helix</keyword>
<evidence type="ECO:0000256" key="14">
    <source>
        <dbReference type="SAM" id="Phobius"/>
    </source>
</evidence>
<evidence type="ECO:0000256" key="5">
    <source>
        <dbReference type="ARBA" id="ARBA00022553"/>
    </source>
</evidence>
<dbReference type="SMART" id="SM00387">
    <property type="entry name" value="HATPase_c"/>
    <property type="match status" value="1"/>
</dbReference>
<dbReference type="PRINTS" id="PR00344">
    <property type="entry name" value="BCTRLSENSOR"/>
</dbReference>
<dbReference type="InterPro" id="IPR005467">
    <property type="entry name" value="His_kinase_dom"/>
</dbReference>
<evidence type="ECO:0000256" key="7">
    <source>
        <dbReference type="ARBA" id="ARBA00022692"/>
    </source>
</evidence>
<evidence type="ECO:0000256" key="6">
    <source>
        <dbReference type="ARBA" id="ARBA00022679"/>
    </source>
</evidence>
<keyword evidence="10" id="KW-0067">ATP-binding</keyword>
<evidence type="ECO:0000256" key="8">
    <source>
        <dbReference type="ARBA" id="ARBA00022741"/>
    </source>
</evidence>
<feature type="domain" description="Histidine kinase" evidence="15">
    <location>
        <begin position="232"/>
        <end position="452"/>
    </location>
</feature>
<comment type="subcellular location">
    <subcellularLocation>
        <location evidence="2">Cell membrane</location>
        <topology evidence="2">Multi-pass membrane protein</topology>
    </subcellularLocation>
</comment>
<dbReference type="PANTHER" id="PTHR45436">
    <property type="entry name" value="SENSOR HISTIDINE KINASE YKOH"/>
    <property type="match status" value="1"/>
</dbReference>
<evidence type="ECO:0000256" key="2">
    <source>
        <dbReference type="ARBA" id="ARBA00004651"/>
    </source>
</evidence>
<gene>
    <name evidence="17" type="ORF">J21TS7_08240</name>
</gene>
<dbReference type="InterPro" id="IPR036890">
    <property type="entry name" value="HATPase_C_sf"/>
</dbReference>
<evidence type="ECO:0000256" key="3">
    <source>
        <dbReference type="ARBA" id="ARBA00012438"/>
    </source>
</evidence>
<dbReference type="CDD" id="cd00082">
    <property type="entry name" value="HisKA"/>
    <property type="match status" value="1"/>
</dbReference>
<dbReference type="Gene3D" id="1.10.287.130">
    <property type="match status" value="1"/>
</dbReference>
<dbReference type="SMART" id="SM00388">
    <property type="entry name" value="HisKA"/>
    <property type="match status" value="1"/>
</dbReference>